<dbReference type="EMBL" id="MDCO01000012">
    <property type="protein sequence ID" value="OEJ13566.1"/>
    <property type="molecule type" value="Genomic_DNA"/>
</dbReference>
<sequence length="426" mass="50745">MSKINRNKYRNIKRQNINKKRRRYNKKNNNNSQTIKNNKLKEFQENISNKAKEYINNENIKKIKDAAGKGFEKAKDFTSDNIDKFQKYLDEKDIKGKVKNITNAGIDKIKEHSKKKYITRFLKFIHRYYILTFLILFIISILVFRNIYITHNEKIENSLNYSITNFAPSLNNIIIAKEDYYTNIIISKISSNKNITNNIILKSTSLDNLETSLKNILDNYNIRLQTSLNETVKSSNNLINFWFAFLTVIIIVFTLITLIINNNILKKSKRKIKLFNNNYDKKLKKIKIHIKNFEKLKKENDNNLKINTLYNLANTLFDLKDYNNSIYYYDKVLELDNNFIYGIYNKAVSYYYINDYDKCTSNFIDLYNNNIDSSIKDLVLKNIIELANKNIEKAIQFCRNENIDYKSLQQKEEKISIFNRIRNKFK</sequence>
<protein>
    <submittedName>
        <fullName evidence="3">Uncharacterized protein</fullName>
    </submittedName>
</protein>
<dbReference type="Gene3D" id="1.25.40.10">
    <property type="entry name" value="Tetratricopeptide repeat domain"/>
    <property type="match status" value="1"/>
</dbReference>
<dbReference type="AlphaFoldDB" id="A0A1E5NBM3"/>
<feature type="transmembrane region" description="Helical" evidence="2">
    <location>
        <begin position="239"/>
        <end position="260"/>
    </location>
</feature>
<organism evidence="3 4">
    <name type="scientific">Brachyspira hampsonii</name>
    <dbReference type="NCBI Taxonomy" id="1287055"/>
    <lineage>
        <taxon>Bacteria</taxon>
        <taxon>Pseudomonadati</taxon>
        <taxon>Spirochaetota</taxon>
        <taxon>Spirochaetia</taxon>
        <taxon>Brachyspirales</taxon>
        <taxon>Brachyspiraceae</taxon>
        <taxon>Brachyspira</taxon>
    </lineage>
</organism>
<reference evidence="3 4" key="1">
    <citation type="submission" date="2016-08" db="EMBL/GenBank/DDBJ databases">
        <title>Characterization and recognition of Brachyspira hampsonii sp. nov., a novel intestinal spirochete that is pathogenic to pigs.</title>
        <authorList>
            <person name="Mirajkar N."/>
            <person name="La T."/>
            <person name="Phillips N."/>
            <person name="Hampson D."/>
            <person name="Gebhart C."/>
        </authorList>
    </citation>
    <scope>NUCLEOTIDE SEQUENCE [LARGE SCALE GENOMIC DNA]</scope>
    <source>
        <strain evidence="3 4">P280/1</strain>
    </source>
</reference>
<dbReference type="SUPFAM" id="SSF48452">
    <property type="entry name" value="TPR-like"/>
    <property type="match status" value="1"/>
</dbReference>
<evidence type="ECO:0000256" key="1">
    <source>
        <dbReference type="PROSITE-ProRule" id="PRU00339"/>
    </source>
</evidence>
<dbReference type="RefSeq" id="WP_069726881.1">
    <property type="nucleotide sequence ID" value="NZ_MDCO01000012.1"/>
</dbReference>
<name>A0A1E5NBM3_9SPIR</name>
<gene>
    <name evidence="3" type="ORF">BFL38_02115</name>
</gene>
<proteinExistence type="predicted"/>
<keyword evidence="1" id="KW-0802">TPR repeat</keyword>
<dbReference type="InterPro" id="IPR011990">
    <property type="entry name" value="TPR-like_helical_dom_sf"/>
</dbReference>
<feature type="transmembrane region" description="Helical" evidence="2">
    <location>
        <begin position="128"/>
        <end position="149"/>
    </location>
</feature>
<comment type="caution">
    <text evidence="3">The sequence shown here is derived from an EMBL/GenBank/DDBJ whole genome shotgun (WGS) entry which is preliminary data.</text>
</comment>
<dbReference type="SMART" id="SM00028">
    <property type="entry name" value="TPR"/>
    <property type="match status" value="1"/>
</dbReference>
<feature type="repeat" description="TPR" evidence="1">
    <location>
        <begin position="306"/>
        <end position="339"/>
    </location>
</feature>
<dbReference type="Pfam" id="PF00515">
    <property type="entry name" value="TPR_1"/>
    <property type="match status" value="1"/>
</dbReference>
<dbReference type="InterPro" id="IPR019734">
    <property type="entry name" value="TPR_rpt"/>
</dbReference>
<evidence type="ECO:0000313" key="4">
    <source>
        <dbReference type="Proteomes" id="UP000095247"/>
    </source>
</evidence>
<keyword evidence="2" id="KW-1133">Transmembrane helix</keyword>
<dbReference type="Proteomes" id="UP000095247">
    <property type="component" value="Unassembled WGS sequence"/>
</dbReference>
<keyword evidence="2" id="KW-0472">Membrane</keyword>
<keyword evidence="2" id="KW-0812">Transmembrane</keyword>
<accession>A0A1E5NBM3</accession>
<evidence type="ECO:0000313" key="3">
    <source>
        <dbReference type="EMBL" id="OEJ13566.1"/>
    </source>
</evidence>
<dbReference type="PROSITE" id="PS50005">
    <property type="entry name" value="TPR"/>
    <property type="match status" value="1"/>
</dbReference>
<evidence type="ECO:0000256" key="2">
    <source>
        <dbReference type="SAM" id="Phobius"/>
    </source>
</evidence>